<sequence length="195" mass="21566">MPFRRPGSSILPPLLIGLLMPLAWWLILPVTGPLPVLLLGLGVLLWQAVVTPHRGRYFFMMVILTLLALFGHAETGMRAWPVVINLSLAGIFASSLRAGRIPLIERLARRSEPGLPPSGVRYTRRVTLVWCGFFTLNALIALLTALAGSHDVWLGYNGGISYLLTGLLMLGEWCVRRRVRRRHARTSAIAPEVVS</sequence>
<proteinExistence type="predicted"/>
<dbReference type="AlphaFoldDB" id="A0A420WX91"/>
<feature type="transmembrane region" description="Helical" evidence="1">
    <location>
        <begin position="57"/>
        <end position="73"/>
    </location>
</feature>
<dbReference type="Proteomes" id="UP000281975">
    <property type="component" value="Unassembled WGS sequence"/>
</dbReference>
<feature type="transmembrane region" description="Helical" evidence="1">
    <location>
        <begin position="153"/>
        <end position="175"/>
    </location>
</feature>
<keyword evidence="3" id="KW-1185">Reference proteome</keyword>
<organism evidence="2 3">
    <name type="scientific">Kushneria sinocarnis</name>
    <dbReference type="NCBI Taxonomy" id="595502"/>
    <lineage>
        <taxon>Bacteria</taxon>
        <taxon>Pseudomonadati</taxon>
        <taxon>Pseudomonadota</taxon>
        <taxon>Gammaproteobacteria</taxon>
        <taxon>Oceanospirillales</taxon>
        <taxon>Halomonadaceae</taxon>
        <taxon>Kushneria</taxon>
    </lineage>
</organism>
<evidence type="ECO:0000313" key="2">
    <source>
        <dbReference type="EMBL" id="RKR04338.1"/>
    </source>
</evidence>
<gene>
    <name evidence="2" type="ORF">C7446_1543</name>
</gene>
<feature type="transmembrane region" description="Helical" evidence="1">
    <location>
        <begin position="33"/>
        <end position="50"/>
    </location>
</feature>
<keyword evidence="1" id="KW-0812">Transmembrane</keyword>
<evidence type="ECO:0000313" key="3">
    <source>
        <dbReference type="Proteomes" id="UP000281975"/>
    </source>
</evidence>
<feature type="transmembrane region" description="Helical" evidence="1">
    <location>
        <begin position="127"/>
        <end position="147"/>
    </location>
</feature>
<comment type="caution">
    <text evidence="2">The sequence shown here is derived from an EMBL/GenBank/DDBJ whole genome shotgun (WGS) entry which is preliminary data.</text>
</comment>
<keyword evidence="1" id="KW-0472">Membrane</keyword>
<name>A0A420WX91_9GAMM</name>
<accession>A0A420WX91</accession>
<protein>
    <submittedName>
        <fullName evidence="2">Putative membrane protein</fullName>
    </submittedName>
</protein>
<evidence type="ECO:0000256" key="1">
    <source>
        <dbReference type="SAM" id="Phobius"/>
    </source>
</evidence>
<dbReference type="EMBL" id="RBIN01000004">
    <property type="protein sequence ID" value="RKR04338.1"/>
    <property type="molecule type" value="Genomic_DNA"/>
</dbReference>
<reference evidence="2 3" key="1">
    <citation type="submission" date="2018-10" db="EMBL/GenBank/DDBJ databases">
        <title>Genomic Encyclopedia of Type Strains, Phase IV (KMG-IV): sequencing the most valuable type-strain genomes for metagenomic binning, comparative biology and taxonomic classification.</title>
        <authorList>
            <person name="Goeker M."/>
        </authorList>
    </citation>
    <scope>NUCLEOTIDE SEQUENCE [LARGE SCALE GENOMIC DNA]</scope>
    <source>
        <strain evidence="2 3">DSM 23229</strain>
    </source>
</reference>
<keyword evidence="1" id="KW-1133">Transmembrane helix</keyword>
<feature type="transmembrane region" description="Helical" evidence="1">
    <location>
        <begin position="79"/>
        <end position="99"/>
    </location>
</feature>